<evidence type="ECO:0000256" key="4">
    <source>
        <dbReference type="SAM" id="Phobius"/>
    </source>
</evidence>
<dbReference type="PANTHER" id="PTHR43364">
    <property type="entry name" value="NADH-SPECIFIC METHYLGLYOXAL REDUCTASE-RELATED"/>
    <property type="match status" value="1"/>
</dbReference>
<evidence type="ECO:0000259" key="5">
    <source>
        <dbReference type="Pfam" id="PF00248"/>
    </source>
</evidence>
<protein>
    <recommendedName>
        <fullName evidence="5">NADP-dependent oxidoreductase domain-containing protein</fullName>
    </recommendedName>
</protein>
<keyword evidence="4" id="KW-1133">Transmembrane helix</keyword>
<name>A0A0C3FDI5_PILCF</name>
<dbReference type="PANTHER" id="PTHR43364:SF2">
    <property type="entry name" value="ARYL-ALCOHOL DEHYDROGENASE AAD10-RELATED"/>
    <property type="match status" value="1"/>
</dbReference>
<dbReference type="InterPro" id="IPR036812">
    <property type="entry name" value="NAD(P)_OxRdtase_dom_sf"/>
</dbReference>
<evidence type="ECO:0000256" key="1">
    <source>
        <dbReference type="ARBA" id="ARBA00023002"/>
    </source>
</evidence>
<evidence type="ECO:0000313" key="6">
    <source>
        <dbReference type="EMBL" id="KIM77941.1"/>
    </source>
</evidence>
<dbReference type="STRING" id="765440.A0A0C3FDI5"/>
<reference evidence="6 7" key="1">
    <citation type="submission" date="2014-04" db="EMBL/GenBank/DDBJ databases">
        <authorList>
            <consortium name="DOE Joint Genome Institute"/>
            <person name="Kuo A."/>
            <person name="Tarkka M."/>
            <person name="Buscot F."/>
            <person name="Kohler A."/>
            <person name="Nagy L.G."/>
            <person name="Floudas D."/>
            <person name="Copeland A."/>
            <person name="Barry K.W."/>
            <person name="Cichocki N."/>
            <person name="Veneault-Fourrey C."/>
            <person name="LaButti K."/>
            <person name="Lindquist E.A."/>
            <person name="Lipzen A."/>
            <person name="Lundell T."/>
            <person name="Morin E."/>
            <person name="Murat C."/>
            <person name="Sun H."/>
            <person name="Tunlid A."/>
            <person name="Henrissat B."/>
            <person name="Grigoriev I.V."/>
            <person name="Hibbett D.S."/>
            <person name="Martin F."/>
            <person name="Nordberg H.P."/>
            <person name="Cantor M.N."/>
            <person name="Hua S.X."/>
        </authorList>
    </citation>
    <scope>NUCLEOTIDE SEQUENCE [LARGE SCALE GENOMIC DNA]</scope>
    <source>
        <strain evidence="6 7">F 1598</strain>
    </source>
</reference>
<feature type="transmembrane region" description="Helical" evidence="4">
    <location>
        <begin position="351"/>
        <end position="374"/>
    </location>
</feature>
<dbReference type="InParanoid" id="A0A0C3FDI5"/>
<dbReference type="InterPro" id="IPR050523">
    <property type="entry name" value="AKR_Detox_Biosynth"/>
</dbReference>
<dbReference type="Gene3D" id="3.20.20.100">
    <property type="entry name" value="NADP-dependent oxidoreductase domain"/>
    <property type="match status" value="1"/>
</dbReference>
<sequence>MAYLSPQPQPPTPLGRYRLLSPRASIRVSPIQLGAMSIGTAWGHGMGEMNKESSFKLLDGYFNAGGNFIDTASNYQDGTSEELIGEWMELRGNRDQIVISTKYSYPWKNHDDSIPQKIHFTGNGTKSQHIAVNASLKRLRTDYIDILYCHWYDWDTSVEELMNSLHNLVVAGKVLHLGISDSPAWVVSRAQQYALDHGITPFCIYQGQWNLTKRSFEREIIPMARELGLALAPWDVLASGRFRTDAEEKARQESGEKSRTFTPDGKAERNEDERKMCTALEKVAGEIGSKSIQAVAIAYHLQKQPYVFPIVGGRKVENLQKNLEALEITLSKDQIEFLESVLPFDAGFPNWIIVRVCFVLFHPLFGYPAFATFLREHILM</sequence>
<keyword evidence="4" id="KW-0472">Membrane</keyword>
<keyword evidence="1" id="KW-0560">Oxidoreductase</keyword>
<feature type="region of interest" description="Disordered" evidence="3">
    <location>
        <begin position="247"/>
        <end position="273"/>
    </location>
</feature>
<dbReference type="Proteomes" id="UP000054166">
    <property type="component" value="Unassembled WGS sequence"/>
</dbReference>
<dbReference type="HOGENOM" id="CLU_023205_2_2_1"/>
<gene>
    <name evidence="6" type="ORF">PILCRDRAFT_606464</name>
</gene>
<organism evidence="6 7">
    <name type="scientific">Piloderma croceum (strain F 1598)</name>
    <dbReference type="NCBI Taxonomy" id="765440"/>
    <lineage>
        <taxon>Eukaryota</taxon>
        <taxon>Fungi</taxon>
        <taxon>Dikarya</taxon>
        <taxon>Basidiomycota</taxon>
        <taxon>Agaricomycotina</taxon>
        <taxon>Agaricomycetes</taxon>
        <taxon>Agaricomycetidae</taxon>
        <taxon>Atheliales</taxon>
        <taxon>Atheliaceae</taxon>
        <taxon>Piloderma</taxon>
    </lineage>
</organism>
<keyword evidence="7" id="KW-1185">Reference proteome</keyword>
<dbReference type="OrthoDB" id="48988at2759"/>
<evidence type="ECO:0000256" key="2">
    <source>
        <dbReference type="ARBA" id="ARBA00038157"/>
    </source>
</evidence>
<feature type="domain" description="NADP-dependent oxidoreductase" evidence="5">
    <location>
        <begin position="30"/>
        <end position="341"/>
    </location>
</feature>
<comment type="similarity">
    <text evidence="2">Belongs to the aldo/keto reductase family. Aldo/keto reductase 2 subfamily.</text>
</comment>
<reference evidence="7" key="2">
    <citation type="submission" date="2015-01" db="EMBL/GenBank/DDBJ databases">
        <title>Evolutionary Origins and Diversification of the Mycorrhizal Mutualists.</title>
        <authorList>
            <consortium name="DOE Joint Genome Institute"/>
            <consortium name="Mycorrhizal Genomics Consortium"/>
            <person name="Kohler A."/>
            <person name="Kuo A."/>
            <person name="Nagy L.G."/>
            <person name="Floudas D."/>
            <person name="Copeland A."/>
            <person name="Barry K.W."/>
            <person name="Cichocki N."/>
            <person name="Veneault-Fourrey C."/>
            <person name="LaButti K."/>
            <person name="Lindquist E.A."/>
            <person name="Lipzen A."/>
            <person name="Lundell T."/>
            <person name="Morin E."/>
            <person name="Murat C."/>
            <person name="Riley R."/>
            <person name="Ohm R."/>
            <person name="Sun H."/>
            <person name="Tunlid A."/>
            <person name="Henrissat B."/>
            <person name="Grigoriev I.V."/>
            <person name="Hibbett D.S."/>
            <person name="Martin F."/>
        </authorList>
    </citation>
    <scope>NUCLEOTIDE SEQUENCE [LARGE SCALE GENOMIC DNA]</scope>
    <source>
        <strain evidence="7">F 1598</strain>
    </source>
</reference>
<proteinExistence type="inferred from homology"/>
<dbReference type="GO" id="GO:0016491">
    <property type="term" value="F:oxidoreductase activity"/>
    <property type="evidence" value="ECO:0007669"/>
    <property type="project" value="UniProtKB-KW"/>
</dbReference>
<dbReference type="Pfam" id="PF00248">
    <property type="entry name" value="Aldo_ket_red"/>
    <property type="match status" value="1"/>
</dbReference>
<dbReference type="AlphaFoldDB" id="A0A0C3FDI5"/>
<dbReference type="InterPro" id="IPR023210">
    <property type="entry name" value="NADP_OxRdtase_dom"/>
</dbReference>
<evidence type="ECO:0000313" key="7">
    <source>
        <dbReference type="Proteomes" id="UP000054166"/>
    </source>
</evidence>
<evidence type="ECO:0000256" key="3">
    <source>
        <dbReference type="SAM" id="MobiDB-lite"/>
    </source>
</evidence>
<keyword evidence="4" id="KW-0812">Transmembrane</keyword>
<accession>A0A0C3FDI5</accession>
<dbReference type="EMBL" id="KN833020">
    <property type="protein sequence ID" value="KIM77941.1"/>
    <property type="molecule type" value="Genomic_DNA"/>
</dbReference>
<dbReference type="SUPFAM" id="SSF51430">
    <property type="entry name" value="NAD(P)-linked oxidoreductase"/>
    <property type="match status" value="1"/>
</dbReference>